<dbReference type="EMBL" id="JBHHMI010000018">
    <property type="protein sequence ID" value="MFB5268668.1"/>
    <property type="molecule type" value="Genomic_DNA"/>
</dbReference>
<evidence type="ECO:0000256" key="2">
    <source>
        <dbReference type="RuleBase" id="RU362080"/>
    </source>
</evidence>
<dbReference type="InterPro" id="IPR036165">
    <property type="entry name" value="YefM-like_sf"/>
</dbReference>
<dbReference type="InterPro" id="IPR006442">
    <property type="entry name" value="Antitoxin_Phd/YefM"/>
</dbReference>
<keyword evidence="4" id="KW-1185">Reference proteome</keyword>
<accession>A0ABV5AWT3</accession>
<comment type="similarity">
    <text evidence="1 2">Belongs to the phD/YefM antitoxin family.</text>
</comment>
<protein>
    <recommendedName>
        <fullName evidence="2">Antitoxin</fullName>
    </recommendedName>
</protein>
<evidence type="ECO:0000313" key="3">
    <source>
        <dbReference type="EMBL" id="MFB5268668.1"/>
    </source>
</evidence>
<name>A0ABV5AWT3_9BACL</name>
<dbReference type="SUPFAM" id="SSF143120">
    <property type="entry name" value="YefM-like"/>
    <property type="match status" value="1"/>
</dbReference>
<gene>
    <name evidence="3" type="ORF">ACE41H_18045</name>
</gene>
<comment type="caution">
    <text evidence="3">The sequence shown here is derived from an EMBL/GenBank/DDBJ whole genome shotgun (WGS) entry which is preliminary data.</text>
</comment>
<evidence type="ECO:0000313" key="4">
    <source>
        <dbReference type="Proteomes" id="UP001580346"/>
    </source>
</evidence>
<dbReference type="Pfam" id="PF02604">
    <property type="entry name" value="PhdYeFM_antitox"/>
    <property type="match status" value="1"/>
</dbReference>
<reference evidence="3 4" key="1">
    <citation type="submission" date="2024-09" db="EMBL/GenBank/DDBJ databases">
        <title>Paenibacillus zeirhizospherea sp. nov., isolated from surface of the maize (Zea mays) roots in a horticulture field, Hungary.</title>
        <authorList>
            <person name="Marton D."/>
            <person name="Farkas M."/>
            <person name="Bedics A."/>
            <person name="Toth E."/>
            <person name="Tancsics A."/>
            <person name="Boka K."/>
            <person name="Maroti G."/>
            <person name="Kriszt B."/>
            <person name="Cserhati M."/>
        </authorList>
    </citation>
    <scope>NUCLEOTIDE SEQUENCE [LARGE SCALE GENOMIC DNA]</scope>
    <source>
        <strain evidence="3 4">KCTC 33519</strain>
    </source>
</reference>
<comment type="function">
    <text evidence="2">Antitoxin component of a type II toxin-antitoxin (TA) system.</text>
</comment>
<sequence>MQIKPSSTIRQDYNGFSKFCHEIDEPVVLTRNGEADLVVMSHDAYRRMEARIKLQSKLLVAEKQIADGGELLDHDEVMARMRRKIKVGNRLTYSCSQPFGQIRGRG</sequence>
<proteinExistence type="inferred from homology"/>
<dbReference type="Proteomes" id="UP001580346">
    <property type="component" value="Unassembled WGS sequence"/>
</dbReference>
<organism evidence="3 4">
    <name type="scientific">Paenibacillus enshidis</name>
    <dbReference type="NCBI Taxonomy" id="1458439"/>
    <lineage>
        <taxon>Bacteria</taxon>
        <taxon>Bacillati</taxon>
        <taxon>Bacillota</taxon>
        <taxon>Bacilli</taxon>
        <taxon>Bacillales</taxon>
        <taxon>Paenibacillaceae</taxon>
        <taxon>Paenibacillus</taxon>
    </lineage>
</organism>
<evidence type="ECO:0000256" key="1">
    <source>
        <dbReference type="ARBA" id="ARBA00009981"/>
    </source>
</evidence>
<dbReference type="Gene3D" id="3.40.1620.10">
    <property type="entry name" value="YefM-like domain"/>
    <property type="match status" value="1"/>
</dbReference>
<dbReference type="RefSeq" id="WP_375356917.1">
    <property type="nucleotide sequence ID" value="NZ_JBHHMI010000018.1"/>
</dbReference>